<reference evidence="1" key="1">
    <citation type="submission" date="2020-08" db="EMBL/GenBank/DDBJ databases">
        <authorList>
            <person name="Cejkova D."/>
            <person name="Kubasova T."/>
            <person name="Jahodarova E."/>
            <person name="Rychlik I."/>
        </authorList>
    </citation>
    <scope>NUCLEOTIDE SEQUENCE</scope>
    <source>
        <strain evidence="1">An836</strain>
    </source>
</reference>
<sequence length="127" mass="13783">MQYEIVSKAYPVVVCHLGPGEQMKTERGSMVWMDSWIDMATKTGDIGGVFERVLAGESIFQNVYTATRPGKVAFGSSFPGRIVPIAIAPGREFIVQKMGFLASEMGVELSMHVNQRIGGGFFGGEGF</sequence>
<dbReference type="InterPro" id="IPR016031">
    <property type="entry name" value="Trp_RNA-bd_attenuator-like_dom"/>
</dbReference>
<feature type="non-terminal residue" evidence="1">
    <location>
        <position position="127"/>
    </location>
</feature>
<dbReference type="EMBL" id="JACLYU010000198">
    <property type="protein sequence ID" value="MBM6700618.1"/>
    <property type="molecule type" value="Genomic_DNA"/>
</dbReference>
<comment type="caution">
    <text evidence="1">The sequence shown here is derived from an EMBL/GenBank/DDBJ whole genome shotgun (WGS) entry which is preliminary data.</text>
</comment>
<dbReference type="PANTHER" id="PTHR43657">
    <property type="entry name" value="TRYPTOPHAN RNA-BINDING ATTENUATOR PROTEIN-LIKE PROTEIN"/>
    <property type="match status" value="1"/>
</dbReference>
<dbReference type="PANTHER" id="PTHR43657:SF1">
    <property type="entry name" value="ALTERED INHERITANCE OF MITOCHONDRIA PROTEIN 24, MITOCHONDRIAL"/>
    <property type="match status" value="1"/>
</dbReference>
<dbReference type="InterPro" id="IPR002838">
    <property type="entry name" value="AIM24"/>
</dbReference>
<dbReference type="Pfam" id="PF01987">
    <property type="entry name" value="AIM24"/>
    <property type="match status" value="1"/>
</dbReference>
<evidence type="ECO:0000313" key="2">
    <source>
        <dbReference type="Proteomes" id="UP000718821"/>
    </source>
</evidence>
<evidence type="ECO:0000313" key="1">
    <source>
        <dbReference type="EMBL" id="MBM6700618.1"/>
    </source>
</evidence>
<dbReference type="AlphaFoldDB" id="A0A938WZP7"/>
<keyword evidence="2" id="KW-1185">Reference proteome</keyword>
<reference evidence="1" key="2">
    <citation type="journal article" date="2021" name="Sci. Rep.">
        <title>The distribution of antibiotic resistance genes in chicken gut microbiota commensals.</title>
        <authorList>
            <person name="Juricova H."/>
            <person name="Matiasovicova J."/>
            <person name="Kubasova T."/>
            <person name="Cejkova D."/>
            <person name="Rychlik I."/>
        </authorList>
    </citation>
    <scope>NUCLEOTIDE SEQUENCE</scope>
    <source>
        <strain evidence="1">An836</strain>
    </source>
</reference>
<proteinExistence type="predicted"/>
<dbReference type="Gene3D" id="3.60.160.10">
    <property type="entry name" value="Mitochondrial biogenesis AIM24"/>
    <property type="match status" value="1"/>
</dbReference>
<dbReference type="Proteomes" id="UP000718821">
    <property type="component" value="Unassembled WGS sequence"/>
</dbReference>
<dbReference type="InterPro" id="IPR036983">
    <property type="entry name" value="AIM24_sf"/>
</dbReference>
<name>A0A938WZP7_9BIFI</name>
<dbReference type="SUPFAM" id="SSF51219">
    <property type="entry name" value="TRAP-like"/>
    <property type="match status" value="1"/>
</dbReference>
<protein>
    <submittedName>
        <fullName evidence="1">AIM24 family protein</fullName>
    </submittedName>
</protein>
<gene>
    <name evidence="1" type="ORF">H7U32_10085</name>
</gene>
<accession>A0A938WZP7</accession>
<organism evidence="1 2">
    <name type="scientific">Bifidobacterium pullorum subsp. saeculare</name>
    <dbReference type="NCBI Taxonomy" id="78257"/>
    <lineage>
        <taxon>Bacteria</taxon>
        <taxon>Bacillati</taxon>
        <taxon>Actinomycetota</taxon>
        <taxon>Actinomycetes</taxon>
        <taxon>Bifidobacteriales</taxon>
        <taxon>Bifidobacteriaceae</taxon>
        <taxon>Bifidobacterium</taxon>
    </lineage>
</organism>